<dbReference type="AlphaFoldDB" id="A0A1L5P7F3"/>
<organism evidence="1 2">
    <name type="scientific">Rhizobium etli 8C-3</name>
    <dbReference type="NCBI Taxonomy" id="538025"/>
    <lineage>
        <taxon>Bacteria</taxon>
        <taxon>Pseudomonadati</taxon>
        <taxon>Pseudomonadota</taxon>
        <taxon>Alphaproteobacteria</taxon>
        <taxon>Hyphomicrobiales</taxon>
        <taxon>Rhizobiaceae</taxon>
        <taxon>Rhizobium/Agrobacterium group</taxon>
        <taxon>Rhizobium</taxon>
    </lineage>
</organism>
<proteinExistence type="predicted"/>
<evidence type="ECO:0000313" key="2">
    <source>
        <dbReference type="Proteomes" id="UP000185109"/>
    </source>
</evidence>
<name>A0A1L5P7F3_RHIET</name>
<accession>A0A1L5P7F3</accession>
<dbReference type="Proteomes" id="UP000185109">
    <property type="component" value="Chromosome"/>
</dbReference>
<gene>
    <name evidence="1" type="ORF">AM571_CH03333</name>
</gene>
<reference evidence="1 2" key="1">
    <citation type="submission" date="2016-09" db="EMBL/GenBank/DDBJ databases">
        <title>The complete genome sequences of Rhizobium gallicum, symbiovars gallicum and phaseoli, symbionts associated to common bean (Phaseolus vulgaris).</title>
        <authorList>
            <person name="Bustos P."/>
            <person name="Santamaria R.I."/>
            <person name="Perez-Carrascal O.M."/>
            <person name="Juarez S."/>
            <person name="Lozano L."/>
            <person name="Martinez-Flores I."/>
            <person name="Martinez-Romero E."/>
            <person name="Cevallos M."/>
            <person name="Romero D."/>
            <person name="Davila G."/>
            <person name="Gonzalez V."/>
        </authorList>
    </citation>
    <scope>NUCLEOTIDE SEQUENCE [LARGE SCALE GENOMIC DNA]</scope>
    <source>
        <strain evidence="1 2">8C-3</strain>
    </source>
</reference>
<sequence length="77" mass="8649">MCALRDLIVGWQSPRVPGLFRPLTTHCERDRESLAIPRSRTSPSIPFRIALSRVALLKPKPPRGEQWVTKSNGTDIA</sequence>
<evidence type="ECO:0000313" key="1">
    <source>
        <dbReference type="EMBL" id="APO76127.1"/>
    </source>
</evidence>
<dbReference type="EMBL" id="CP017241">
    <property type="protein sequence ID" value="APO76127.1"/>
    <property type="molecule type" value="Genomic_DNA"/>
</dbReference>
<protein>
    <submittedName>
        <fullName evidence="1">Uncharacterized protein</fullName>
    </submittedName>
</protein>